<sequence length="110" mass="13007">MFNDGIACNTKMEQLYANSFKKVKLFVILKIFIHKFLGANCDEEEEKNRYVMEHIISLSTSAFKRDTPKRKIKNLVRIYLGVLESALFDKKEVFMFEKRSLNYNQVCRPC</sequence>
<dbReference type="Proteomes" id="UP001054945">
    <property type="component" value="Unassembled WGS sequence"/>
</dbReference>
<reference evidence="1 2" key="1">
    <citation type="submission" date="2021-06" db="EMBL/GenBank/DDBJ databases">
        <title>Caerostris extrusa draft genome.</title>
        <authorList>
            <person name="Kono N."/>
            <person name="Arakawa K."/>
        </authorList>
    </citation>
    <scope>NUCLEOTIDE SEQUENCE [LARGE SCALE GENOMIC DNA]</scope>
</reference>
<gene>
    <name evidence="1" type="ORF">CEXT_674361</name>
</gene>
<comment type="caution">
    <text evidence="1">The sequence shown here is derived from an EMBL/GenBank/DDBJ whole genome shotgun (WGS) entry which is preliminary data.</text>
</comment>
<evidence type="ECO:0000313" key="1">
    <source>
        <dbReference type="EMBL" id="GIX77131.1"/>
    </source>
</evidence>
<accession>A0AAV4MXB5</accession>
<name>A0AAV4MXB5_CAEEX</name>
<proteinExistence type="predicted"/>
<organism evidence="1 2">
    <name type="scientific">Caerostris extrusa</name>
    <name type="common">Bark spider</name>
    <name type="synonym">Caerostris bankana</name>
    <dbReference type="NCBI Taxonomy" id="172846"/>
    <lineage>
        <taxon>Eukaryota</taxon>
        <taxon>Metazoa</taxon>
        <taxon>Ecdysozoa</taxon>
        <taxon>Arthropoda</taxon>
        <taxon>Chelicerata</taxon>
        <taxon>Arachnida</taxon>
        <taxon>Araneae</taxon>
        <taxon>Araneomorphae</taxon>
        <taxon>Entelegynae</taxon>
        <taxon>Araneoidea</taxon>
        <taxon>Araneidae</taxon>
        <taxon>Caerostris</taxon>
    </lineage>
</organism>
<dbReference type="EMBL" id="BPLR01002722">
    <property type="protein sequence ID" value="GIX77131.1"/>
    <property type="molecule type" value="Genomic_DNA"/>
</dbReference>
<protein>
    <submittedName>
        <fullName evidence="1">Uncharacterized protein</fullName>
    </submittedName>
</protein>
<keyword evidence="2" id="KW-1185">Reference proteome</keyword>
<dbReference type="AlphaFoldDB" id="A0AAV4MXB5"/>
<evidence type="ECO:0000313" key="2">
    <source>
        <dbReference type="Proteomes" id="UP001054945"/>
    </source>
</evidence>